<dbReference type="InterPro" id="IPR027268">
    <property type="entry name" value="Peptidase_M4/M1_CTD_sf"/>
</dbReference>
<feature type="domain" description="Peptidase M1 membrane alanine aminopeptidase" evidence="9">
    <location>
        <begin position="2"/>
        <end position="233"/>
    </location>
</feature>
<keyword evidence="10" id="KW-1185">Reference proteome</keyword>
<evidence type="ECO:0000256" key="6">
    <source>
        <dbReference type="ARBA" id="ARBA00022801"/>
    </source>
</evidence>
<dbReference type="Gene3D" id="2.60.40.1910">
    <property type="match status" value="1"/>
</dbReference>
<proteinExistence type="inferred from homology"/>
<evidence type="ECO:0000313" key="11">
    <source>
        <dbReference type="WBParaSite" id="PgR012_g001_t01"/>
    </source>
</evidence>
<dbReference type="GO" id="GO:0005615">
    <property type="term" value="C:extracellular space"/>
    <property type="evidence" value="ECO:0007669"/>
    <property type="project" value="TreeGrafter"/>
</dbReference>
<dbReference type="InterPro" id="IPR001930">
    <property type="entry name" value="Peptidase_M1"/>
</dbReference>
<keyword evidence="5" id="KW-0479">Metal-binding</keyword>
<dbReference type="GO" id="GO:0016020">
    <property type="term" value="C:membrane"/>
    <property type="evidence" value="ECO:0007669"/>
    <property type="project" value="TreeGrafter"/>
</dbReference>
<organism evidence="10 11">
    <name type="scientific">Parascaris univalens</name>
    <name type="common">Nematode worm</name>
    <dbReference type="NCBI Taxonomy" id="6257"/>
    <lineage>
        <taxon>Eukaryota</taxon>
        <taxon>Metazoa</taxon>
        <taxon>Ecdysozoa</taxon>
        <taxon>Nematoda</taxon>
        <taxon>Chromadorea</taxon>
        <taxon>Rhabditida</taxon>
        <taxon>Spirurina</taxon>
        <taxon>Ascaridomorpha</taxon>
        <taxon>Ascaridoidea</taxon>
        <taxon>Ascarididae</taxon>
        <taxon>Parascaris</taxon>
    </lineage>
</organism>
<dbReference type="SUPFAM" id="SSF55486">
    <property type="entry name" value="Metalloproteases ('zincins'), catalytic domain"/>
    <property type="match status" value="1"/>
</dbReference>
<dbReference type="Proteomes" id="UP000887569">
    <property type="component" value="Unplaced"/>
</dbReference>
<keyword evidence="7" id="KW-0862">Zinc</keyword>
<evidence type="ECO:0000256" key="7">
    <source>
        <dbReference type="ARBA" id="ARBA00022833"/>
    </source>
</evidence>
<dbReference type="WBParaSite" id="PgR012_g001_t01">
    <property type="protein sequence ID" value="PgR012_g001_t01"/>
    <property type="gene ID" value="PgR012_g001"/>
</dbReference>
<keyword evidence="3" id="KW-0031">Aminopeptidase</keyword>
<evidence type="ECO:0000256" key="1">
    <source>
        <dbReference type="ARBA" id="ARBA00001947"/>
    </source>
</evidence>
<dbReference type="GO" id="GO:0006508">
    <property type="term" value="P:proteolysis"/>
    <property type="evidence" value="ECO:0007669"/>
    <property type="project" value="UniProtKB-KW"/>
</dbReference>
<dbReference type="FunFam" id="1.10.390.10:FF:000013">
    <property type="entry name" value="Aminopeptidase N"/>
    <property type="match status" value="1"/>
</dbReference>
<evidence type="ECO:0000313" key="10">
    <source>
        <dbReference type="Proteomes" id="UP000887569"/>
    </source>
</evidence>
<dbReference type="GO" id="GO:0008270">
    <property type="term" value="F:zinc ion binding"/>
    <property type="evidence" value="ECO:0007669"/>
    <property type="project" value="InterPro"/>
</dbReference>
<dbReference type="GO" id="GO:0005737">
    <property type="term" value="C:cytoplasm"/>
    <property type="evidence" value="ECO:0007669"/>
    <property type="project" value="TreeGrafter"/>
</dbReference>
<sequence length="326" mass="37978">MYALDIVCKLLLYYEDFFSIPYPLKKLDIFAVPELRVLAMENWGLIMVRQKLVVYNPHMNSLRERRVVTDVLAHEVAHMWFGNLVTMRWWNDLWLNEGFATMMAPKAADHAENSTLRTTQYFTADVALKALSSDQHLRTTQPISLKKNSDRVHGQDSRILYNKGATVLRMVESTIGVNVFRRGLNPYLLKFAYSNADKNDFLASFALIFDESECREDAFVPSNFTVSDFIDSWIYQPGFPLLEVHRTTEHFEISQTIFDADGNTVFANLQWKVPIFLGRGDKRSIIWLRENETVMLHDENRPFLIDIDAHGYYRVLYDGETWNDII</sequence>
<evidence type="ECO:0000256" key="3">
    <source>
        <dbReference type="ARBA" id="ARBA00022438"/>
    </source>
</evidence>
<dbReference type="PANTHER" id="PTHR11533:SF299">
    <property type="entry name" value="AMINOPEPTIDASE"/>
    <property type="match status" value="1"/>
</dbReference>
<evidence type="ECO:0000256" key="4">
    <source>
        <dbReference type="ARBA" id="ARBA00022670"/>
    </source>
</evidence>
<evidence type="ECO:0000256" key="5">
    <source>
        <dbReference type="ARBA" id="ARBA00022723"/>
    </source>
</evidence>
<dbReference type="PRINTS" id="PR00756">
    <property type="entry name" value="ALADIPTASE"/>
</dbReference>
<dbReference type="PANTHER" id="PTHR11533">
    <property type="entry name" value="PROTEASE M1 ZINC METALLOPROTEASE"/>
    <property type="match status" value="1"/>
</dbReference>
<evidence type="ECO:0000256" key="8">
    <source>
        <dbReference type="ARBA" id="ARBA00023049"/>
    </source>
</evidence>
<dbReference type="Gene3D" id="1.10.390.10">
    <property type="entry name" value="Neutral Protease Domain 2"/>
    <property type="match status" value="1"/>
</dbReference>
<protein>
    <submittedName>
        <fullName evidence="11">Peptidase M1 membrane alanine aminopeptidase domain-containing protein</fullName>
    </submittedName>
</protein>
<reference evidence="11" key="1">
    <citation type="submission" date="2022-11" db="UniProtKB">
        <authorList>
            <consortium name="WormBaseParasite"/>
        </authorList>
    </citation>
    <scope>IDENTIFICATION</scope>
</reference>
<dbReference type="AlphaFoldDB" id="A0A915AP34"/>
<dbReference type="GO" id="GO:0043171">
    <property type="term" value="P:peptide catabolic process"/>
    <property type="evidence" value="ECO:0007669"/>
    <property type="project" value="TreeGrafter"/>
</dbReference>
<evidence type="ECO:0000256" key="2">
    <source>
        <dbReference type="ARBA" id="ARBA00010136"/>
    </source>
</evidence>
<dbReference type="InterPro" id="IPR050344">
    <property type="entry name" value="Peptidase_M1_aminopeptidases"/>
</dbReference>
<evidence type="ECO:0000259" key="9">
    <source>
        <dbReference type="Pfam" id="PF01433"/>
    </source>
</evidence>
<dbReference type="GO" id="GO:0070006">
    <property type="term" value="F:metalloaminopeptidase activity"/>
    <property type="evidence" value="ECO:0007669"/>
    <property type="project" value="TreeGrafter"/>
</dbReference>
<dbReference type="Pfam" id="PF01433">
    <property type="entry name" value="Peptidase_M1"/>
    <property type="match status" value="1"/>
</dbReference>
<comment type="cofactor">
    <cofactor evidence="1">
        <name>Zn(2+)</name>
        <dbReference type="ChEBI" id="CHEBI:29105"/>
    </cofactor>
</comment>
<accession>A0A915AP34</accession>
<keyword evidence="6" id="KW-0378">Hydrolase</keyword>
<dbReference type="GO" id="GO:0042277">
    <property type="term" value="F:peptide binding"/>
    <property type="evidence" value="ECO:0007669"/>
    <property type="project" value="TreeGrafter"/>
</dbReference>
<keyword evidence="8" id="KW-0482">Metalloprotease</keyword>
<keyword evidence="4" id="KW-0645">Protease</keyword>
<name>A0A915AP34_PARUN</name>
<comment type="similarity">
    <text evidence="2">Belongs to the peptidase M1 family.</text>
</comment>
<dbReference type="InterPro" id="IPR014782">
    <property type="entry name" value="Peptidase_M1_dom"/>
</dbReference>